<evidence type="ECO:0000256" key="9">
    <source>
        <dbReference type="ARBA" id="ARBA00023316"/>
    </source>
</evidence>
<keyword evidence="8 10" id="KW-0131">Cell cycle</keyword>
<comment type="function">
    <text evidence="10">Cell wall formation. Catalyzes the transfer of a GlcNAc subunit on undecaprenyl-pyrophosphoryl-MurNAc-pentapeptide (lipid intermediate I) to form undecaprenyl-pyrophosphoryl-MurNAc-(pentapeptide)GlcNAc (lipid intermediate II).</text>
</comment>
<dbReference type="Pfam" id="PF04101">
    <property type="entry name" value="Glyco_tran_28_C"/>
    <property type="match status" value="1"/>
</dbReference>
<evidence type="ECO:0000313" key="13">
    <source>
        <dbReference type="EMBL" id="MBH5329280.1"/>
    </source>
</evidence>
<feature type="domain" description="Glycosyl transferase family 28 C-terminal" evidence="12">
    <location>
        <begin position="184"/>
        <end position="341"/>
    </location>
</feature>
<keyword evidence="9 10" id="KW-0961">Cell wall biogenesis/degradation</keyword>
<evidence type="ECO:0000256" key="7">
    <source>
        <dbReference type="ARBA" id="ARBA00023136"/>
    </source>
</evidence>
<dbReference type="Gene3D" id="3.40.50.2000">
    <property type="entry name" value="Glycogen Phosphorylase B"/>
    <property type="match status" value="2"/>
</dbReference>
<dbReference type="Pfam" id="PF03033">
    <property type="entry name" value="Glyco_transf_28"/>
    <property type="match status" value="1"/>
</dbReference>
<comment type="caution">
    <text evidence="13">The sequence shown here is derived from an EMBL/GenBank/DDBJ whole genome shotgun (WGS) entry which is preliminary data.</text>
</comment>
<evidence type="ECO:0000256" key="5">
    <source>
        <dbReference type="ARBA" id="ARBA00022960"/>
    </source>
</evidence>
<evidence type="ECO:0000259" key="12">
    <source>
        <dbReference type="Pfam" id="PF04101"/>
    </source>
</evidence>
<keyword evidence="2 10" id="KW-0132">Cell division</keyword>
<dbReference type="InterPro" id="IPR007235">
    <property type="entry name" value="Glyco_trans_28_C"/>
</dbReference>
<feature type="domain" description="Glycosyltransferase family 28 N-terminal" evidence="11">
    <location>
        <begin position="6"/>
        <end position="143"/>
    </location>
</feature>
<feature type="binding site" evidence="10">
    <location>
        <position position="289"/>
    </location>
    <ligand>
        <name>UDP-N-acetyl-alpha-D-glucosamine</name>
        <dbReference type="ChEBI" id="CHEBI:57705"/>
    </ligand>
</feature>
<keyword evidence="4 10" id="KW-0808">Transferase</keyword>
<dbReference type="PANTHER" id="PTHR21015">
    <property type="entry name" value="UDP-N-ACETYLGLUCOSAMINE--N-ACETYLMURAMYL-(PENTAPEPTIDE) PYROPHOSPHORYL-UNDECAPRENOL N-ACETYLGLUCOSAMINE TRANSFERASE 1"/>
    <property type="match status" value="1"/>
</dbReference>
<sequence length="364" mass="38185">MGGKTFLLMAGGTGGHIFPALAVAAALKERGQNVLWLGSEGAMETRIVPQHGIEIETLAIKGVRGNGLKRKLALPFTLWRTVCAAKRIIRQHHIDGVIGFGGFVTVPGGIAAKLCGVPIVIHEQNAVAGLSNRILAKLASRVLYAFPKAFADEDGLVGNPVRADIAALPALQERFAAREGRLKLLVTGGSLGADILNRLLPEALALLPEEQRPQVRHQSGRGKLAGLQQRYAEAGVQAECSEFIDDMAAAYGAADLVVCRSGALTIAELAAAGVGALLVPYPYAVDDHQTANARFVAAGGAGLLLPQGELTAQKLASTLAGLNRSTCRQWAEHARQMAKPDSAAKVAEAALAAVADCRMRLPEK</sequence>
<dbReference type="EC" id="2.4.1.227" evidence="10"/>
<proteinExistence type="inferred from homology"/>
<comment type="similarity">
    <text evidence="10">Belongs to the glycosyltransferase 28 family. MurG subfamily.</text>
</comment>
<keyword evidence="5 10" id="KW-0133">Cell shape</keyword>
<feature type="binding site" evidence="10">
    <location>
        <position position="244"/>
    </location>
    <ligand>
        <name>UDP-N-acetyl-alpha-D-glucosamine</name>
        <dbReference type="ChEBI" id="CHEBI:57705"/>
    </ligand>
</feature>
<protein>
    <recommendedName>
        <fullName evidence="10">UDP-N-acetylglucosamine--N-acetylmuramyl-(pentapeptide) pyrophosphoryl-undecaprenol N-acetylglucosamine transferase</fullName>
        <ecNumber evidence="10">2.4.1.227</ecNumber>
    </recommendedName>
    <alternativeName>
        <fullName evidence="10">Undecaprenyl-PP-MurNAc-pentapeptide-UDPGlcNAc GlcNAc transferase</fullName>
    </alternativeName>
</protein>
<feature type="binding site" evidence="10">
    <location>
        <position position="162"/>
    </location>
    <ligand>
        <name>UDP-N-acetyl-alpha-D-glucosamine</name>
        <dbReference type="ChEBI" id="CHEBI:57705"/>
    </ligand>
</feature>
<comment type="pathway">
    <text evidence="10">Cell wall biogenesis; peptidoglycan biosynthesis.</text>
</comment>
<evidence type="ECO:0000256" key="3">
    <source>
        <dbReference type="ARBA" id="ARBA00022676"/>
    </source>
</evidence>
<feature type="binding site" evidence="10">
    <location>
        <begin position="13"/>
        <end position="15"/>
    </location>
    <ligand>
        <name>UDP-N-acetyl-alpha-D-glucosamine</name>
        <dbReference type="ChEBI" id="CHEBI:57705"/>
    </ligand>
</feature>
<evidence type="ECO:0000256" key="8">
    <source>
        <dbReference type="ARBA" id="ARBA00023306"/>
    </source>
</evidence>
<dbReference type="InterPro" id="IPR004276">
    <property type="entry name" value="GlycoTrans_28_N"/>
</dbReference>
<dbReference type="GO" id="GO:0016757">
    <property type="term" value="F:glycosyltransferase activity"/>
    <property type="evidence" value="ECO:0007669"/>
    <property type="project" value="UniProtKB-KW"/>
</dbReference>
<dbReference type="HAMAP" id="MF_00033">
    <property type="entry name" value="MurG"/>
    <property type="match status" value="1"/>
</dbReference>
<feature type="binding site" evidence="10">
    <location>
        <position position="190"/>
    </location>
    <ligand>
        <name>UDP-N-acetyl-alpha-D-glucosamine</name>
        <dbReference type="ChEBI" id="CHEBI:57705"/>
    </ligand>
</feature>
<feature type="binding site" evidence="10">
    <location>
        <position position="125"/>
    </location>
    <ligand>
        <name>UDP-N-acetyl-alpha-D-glucosamine</name>
        <dbReference type="ChEBI" id="CHEBI:57705"/>
    </ligand>
</feature>
<keyword evidence="7 10" id="KW-0472">Membrane</keyword>
<reference evidence="13 14" key="1">
    <citation type="submission" date="2020-09" db="EMBL/GenBank/DDBJ databases">
        <title>Eikenella S3660 sp. nov., isolated from a throat swab.</title>
        <authorList>
            <person name="Buhl M."/>
        </authorList>
    </citation>
    <scope>NUCLEOTIDE SEQUENCE [LARGE SCALE GENOMIC DNA]</scope>
    <source>
        <strain evidence="13 14">S3360</strain>
    </source>
</reference>
<evidence type="ECO:0000256" key="1">
    <source>
        <dbReference type="ARBA" id="ARBA00022475"/>
    </source>
</evidence>
<keyword evidence="3 10" id="KW-0328">Glycosyltransferase</keyword>
<accession>A0ABS0NAF2</accession>
<dbReference type="PANTHER" id="PTHR21015:SF22">
    <property type="entry name" value="GLYCOSYLTRANSFERASE"/>
    <property type="match status" value="1"/>
</dbReference>
<keyword evidence="6 10" id="KW-0573">Peptidoglycan synthesis</keyword>
<comment type="catalytic activity">
    <reaction evidence="10">
        <text>di-trans,octa-cis-undecaprenyl diphospho-N-acetyl-alpha-D-muramoyl-L-alanyl-D-glutamyl-meso-2,6-diaminopimeloyl-D-alanyl-D-alanine + UDP-N-acetyl-alpha-D-glucosamine = di-trans,octa-cis-undecaprenyl diphospho-[N-acetyl-alpha-D-glucosaminyl-(1-&gt;4)]-N-acetyl-alpha-D-muramoyl-L-alanyl-D-glutamyl-meso-2,6-diaminopimeloyl-D-alanyl-D-alanine + UDP + H(+)</text>
        <dbReference type="Rhea" id="RHEA:31227"/>
        <dbReference type="ChEBI" id="CHEBI:15378"/>
        <dbReference type="ChEBI" id="CHEBI:57705"/>
        <dbReference type="ChEBI" id="CHEBI:58223"/>
        <dbReference type="ChEBI" id="CHEBI:61387"/>
        <dbReference type="ChEBI" id="CHEBI:61388"/>
        <dbReference type="EC" id="2.4.1.227"/>
    </reaction>
</comment>
<evidence type="ECO:0000259" key="11">
    <source>
        <dbReference type="Pfam" id="PF03033"/>
    </source>
</evidence>
<keyword evidence="14" id="KW-1185">Reference proteome</keyword>
<comment type="subcellular location">
    <subcellularLocation>
        <location evidence="10">Cell membrane</location>
        <topology evidence="10">Peripheral membrane protein</topology>
        <orientation evidence="10">Cytoplasmic side</orientation>
    </subcellularLocation>
</comment>
<dbReference type="EMBL" id="JACSGR010000004">
    <property type="protein sequence ID" value="MBH5329280.1"/>
    <property type="molecule type" value="Genomic_DNA"/>
</dbReference>
<dbReference type="RefSeq" id="WP_197903116.1">
    <property type="nucleotide sequence ID" value="NZ_JACSGR010000004.1"/>
</dbReference>
<dbReference type="NCBIfam" id="TIGR01133">
    <property type="entry name" value="murG"/>
    <property type="match status" value="1"/>
</dbReference>
<dbReference type="SUPFAM" id="SSF53756">
    <property type="entry name" value="UDP-Glycosyltransferase/glycogen phosphorylase"/>
    <property type="match status" value="1"/>
</dbReference>
<evidence type="ECO:0000256" key="10">
    <source>
        <dbReference type="HAMAP-Rule" id="MF_00033"/>
    </source>
</evidence>
<evidence type="ECO:0000313" key="14">
    <source>
        <dbReference type="Proteomes" id="UP000768471"/>
    </source>
</evidence>
<evidence type="ECO:0000256" key="4">
    <source>
        <dbReference type="ARBA" id="ARBA00022679"/>
    </source>
</evidence>
<dbReference type="Proteomes" id="UP000768471">
    <property type="component" value="Unassembled WGS sequence"/>
</dbReference>
<evidence type="ECO:0000256" key="2">
    <source>
        <dbReference type="ARBA" id="ARBA00022618"/>
    </source>
</evidence>
<keyword evidence="1 10" id="KW-1003">Cell membrane</keyword>
<dbReference type="InterPro" id="IPR006009">
    <property type="entry name" value="GlcNAc_MurG"/>
</dbReference>
<name>A0ABS0NAF2_9NEIS</name>
<comment type="caution">
    <text evidence="10">Lacks conserved residue(s) required for the propagation of feature annotation.</text>
</comment>
<gene>
    <name evidence="10 13" type="primary">murG</name>
    <name evidence="13" type="ORF">H9Q10_06305</name>
</gene>
<dbReference type="CDD" id="cd03785">
    <property type="entry name" value="GT28_MurG"/>
    <property type="match status" value="1"/>
</dbReference>
<evidence type="ECO:0000256" key="6">
    <source>
        <dbReference type="ARBA" id="ARBA00022984"/>
    </source>
</evidence>
<organism evidence="13 14">
    <name type="scientific">Eikenella glucosivorans</name>
    <dbReference type="NCBI Taxonomy" id="2766967"/>
    <lineage>
        <taxon>Bacteria</taxon>
        <taxon>Pseudomonadati</taxon>
        <taxon>Pseudomonadota</taxon>
        <taxon>Betaproteobacteria</taxon>
        <taxon>Neisseriales</taxon>
        <taxon>Neisseriaceae</taxon>
        <taxon>Eikenella</taxon>
    </lineage>
</organism>